<comment type="pathway">
    <text evidence="2 11">Amino-acid biosynthesis; L-serine biosynthesis; L-serine from 3-phospho-D-glycerate: step 2/3.</text>
</comment>
<dbReference type="GO" id="GO:0004648">
    <property type="term" value="F:O-phospho-L-serine:2-oxoglutarate aminotransferase activity"/>
    <property type="evidence" value="ECO:0007669"/>
    <property type="project" value="UniProtKB-UniRule"/>
</dbReference>
<evidence type="ECO:0000256" key="7">
    <source>
        <dbReference type="ARBA" id="ARBA00022898"/>
    </source>
</evidence>
<dbReference type="Proteomes" id="UP000050865">
    <property type="component" value="Unassembled WGS sequence"/>
</dbReference>
<accession>A0A0R2F1L4</accession>
<keyword evidence="5 11" id="KW-0028">Amino-acid biosynthesis</keyword>
<comment type="similarity">
    <text evidence="3 11">Belongs to the class-V pyridoxal-phosphate-dependent aminotransferase family. SerC subfamily.</text>
</comment>
<evidence type="ECO:0000256" key="5">
    <source>
        <dbReference type="ARBA" id="ARBA00022605"/>
    </source>
</evidence>
<dbReference type="STRING" id="1423730.FC75_GL001777"/>
<dbReference type="SUPFAM" id="SSF53383">
    <property type="entry name" value="PLP-dependent transferases"/>
    <property type="match status" value="1"/>
</dbReference>
<dbReference type="EC" id="2.6.1.52" evidence="11"/>
<dbReference type="PANTHER" id="PTHR43247">
    <property type="entry name" value="PHOSPHOSERINE AMINOTRANSFERASE"/>
    <property type="match status" value="1"/>
</dbReference>
<dbReference type="GO" id="GO:0005737">
    <property type="term" value="C:cytoplasm"/>
    <property type="evidence" value="ECO:0007669"/>
    <property type="project" value="UniProtKB-SubCell"/>
</dbReference>
<keyword evidence="8 11" id="KW-0718">Serine biosynthesis</keyword>
<dbReference type="GO" id="GO:0006564">
    <property type="term" value="P:L-serine biosynthetic process"/>
    <property type="evidence" value="ECO:0007669"/>
    <property type="project" value="UniProtKB-UniRule"/>
</dbReference>
<comment type="function">
    <text evidence="1 11">Catalyzes the reversible conversion of 3-phosphohydroxypyruvate to phosphoserine and of 3-hydroxy-2-oxo-4-phosphonooxybutanoate to phosphohydroxythreonine.</text>
</comment>
<evidence type="ECO:0000256" key="8">
    <source>
        <dbReference type="ARBA" id="ARBA00023299"/>
    </source>
</evidence>
<dbReference type="InterPro" id="IPR015421">
    <property type="entry name" value="PyrdxlP-dep_Trfase_major"/>
</dbReference>
<dbReference type="FunFam" id="3.40.640.10:FF:000010">
    <property type="entry name" value="Phosphoserine aminotransferase"/>
    <property type="match status" value="1"/>
</dbReference>
<dbReference type="InterPro" id="IPR022278">
    <property type="entry name" value="Pser_aminoTfrase"/>
</dbReference>
<evidence type="ECO:0000313" key="13">
    <source>
        <dbReference type="EMBL" id="KRN22498.1"/>
    </source>
</evidence>
<dbReference type="InterPro" id="IPR015424">
    <property type="entry name" value="PyrdxlP-dep_Trfase"/>
</dbReference>
<feature type="domain" description="Aminotransferase class V" evidence="12">
    <location>
        <begin position="17"/>
        <end position="361"/>
    </location>
</feature>
<feature type="binding site" evidence="11">
    <location>
        <position position="209"/>
    </location>
    <ligand>
        <name>pyridoxal 5'-phosphate</name>
        <dbReference type="ChEBI" id="CHEBI:597326"/>
    </ligand>
</feature>
<reference evidence="13 14" key="1">
    <citation type="journal article" date="2015" name="Genome Announc.">
        <title>Expanding the biotechnology potential of lactobacilli through comparative genomics of 213 strains and associated genera.</title>
        <authorList>
            <person name="Sun Z."/>
            <person name="Harris H.M."/>
            <person name="McCann A."/>
            <person name="Guo C."/>
            <person name="Argimon S."/>
            <person name="Zhang W."/>
            <person name="Yang X."/>
            <person name="Jeffery I.B."/>
            <person name="Cooney J.C."/>
            <person name="Kagawa T.F."/>
            <person name="Liu W."/>
            <person name="Song Y."/>
            <person name="Salvetti E."/>
            <person name="Wrobel A."/>
            <person name="Rasinkangas P."/>
            <person name="Parkhill J."/>
            <person name="Rea M.C."/>
            <person name="O'Sullivan O."/>
            <person name="Ritari J."/>
            <person name="Douillard F.P."/>
            <person name="Paul Ross R."/>
            <person name="Yang R."/>
            <person name="Briner A.E."/>
            <person name="Felis G.E."/>
            <person name="de Vos W.M."/>
            <person name="Barrangou R."/>
            <person name="Klaenhammer T.R."/>
            <person name="Caufield P.W."/>
            <person name="Cui Y."/>
            <person name="Zhang H."/>
            <person name="O'Toole P.W."/>
        </authorList>
    </citation>
    <scope>NUCLEOTIDE SEQUENCE [LARGE SCALE GENOMIC DNA]</scope>
    <source>
        <strain evidence="13 14">DSM 22697</strain>
    </source>
</reference>
<feature type="binding site" evidence="11">
    <location>
        <begin position="89"/>
        <end position="90"/>
    </location>
    <ligand>
        <name>pyridoxal 5'-phosphate</name>
        <dbReference type="ChEBI" id="CHEBI:597326"/>
    </ligand>
</feature>
<dbReference type="InterPro" id="IPR000192">
    <property type="entry name" value="Aminotrans_V_dom"/>
</dbReference>
<evidence type="ECO:0000259" key="12">
    <source>
        <dbReference type="Pfam" id="PF00266"/>
    </source>
</evidence>
<gene>
    <name evidence="11" type="primary">serC</name>
    <name evidence="13" type="ORF">FC75_GL001777</name>
</gene>
<dbReference type="UniPathway" id="UPA00135">
    <property type="reaction ID" value="UER00197"/>
</dbReference>
<keyword evidence="4 11" id="KW-0032">Aminotransferase</keyword>
<comment type="catalytic activity">
    <reaction evidence="10 11">
        <text>O-phospho-L-serine + 2-oxoglutarate = 3-phosphooxypyruvate + L-glutamate</text>
        <dbReference type="Rhea" id="RHEA:14329"/>
        <dbReference type="ChEBI" id="CHEBI:16810"/>
        <dbReference type="ChEBI" id="CHEBI:18110"/>
        <dbReference type="ChEBI" id="CHEBI:29985"/>
        <dbReference type="ChEBI" id="CHEBI:57524"/>
        <dbReference type="EC" id="2.6.1.52"/>
    </reaction>
</comment>
<keyword evidence="7 11" id="KW-0663">Pyridoxal phosphate</keyword>
<dbReference type="Gene3D" id="3.90.1150.10">
    <property type="entry name" value="Aspartate Aminotransferase, domain 1"/>
    <property type="match status" value="1"/>
</dbReference>
<dbReference type="PIRSF" id="PIRSF000525">
    <property type="entry name" value="SerC"/>
    <property type="match status" value="1"/>
</dbReference>
<dbReference type="InterPro" id="IPR015422">
    <property type="entry name" value="PyrdxlP-dep_Trfase_small"/>
</dbReference>
<evidence type="ECO:0000313" key="14">
    <source>
        <dbReference type="Proteomes" id="UP000050865"/>
    </source>
</evidence>
<sequence>MRTFFIGSFEEEKIMPVYNFAAGPAVMPVPVVNQIQKELPSLNGSGMSIMEISHRSAQFDEILQTAKQDLRDLMAIPDDYAILFFQGGGTGQFAAAPLNMATKYHRIAVLDSGQWATRARDEAANLGVTADTVGSSLADHYHHLPHLAAPLAKDTYDYLHITTNNTIEGTAYRDLPNANGTPLIGDMSSNILAQRYRVQDFAEIFAGAQKNLGPAGVTLVIVKKALVHHLTGLPSMLDYDLFIKKDSLYNTPPVFAIYALGLTLKWAKAQGGVDALQARNEKKSAKLYAFLDQSKLFHNLVQPKDRSLTNVPFVTGDAKLDQAAVAAAAKAGLMNLKGHRSVGGLRASLYNAMPEAGVDALIDFLHDFEQHH</sequence>
<comment type="catalytic activity">
    <reaction evidence="9 11">
        <text>4-(phosphooxy)-L-threonine + 2-oxoglutarate = (R)-3-hydroxy-2-oxo-4-phosphooxybutanoate + L-glutamate</text>
        <dbReference type="Rhea" id="RHEA:16573"/>
        <dbReference type="ChEBI" id="CHEBI:16810"/>
        <dbReference type="ChEBI" id="CHEBI:29985"/>
        <dbReference type="ChEBI" id="CHEBI:58452"/>
        <dbReference type="ChEBI" id="CHEBI:58538"/>
        <dbReference type="EC" id="2.6.1.52"/>
    </reaction>
</comment>
<proteinExistence type="inferred from homology"/>
<dbReference type="PANTHER" id="PTHR43247:SF1">
    <property type="entry name" value="PHOSPHOSERINE AMINOTRANSFERASE"/>
    <property type="match status" value="1"/>
</dbReference>
<organism evidence="13 14">
    <name type="scientific">Lacticaseibacillus camelliae DSM 22697 = JCM 13995</name>
    <dbReference type="NCBI Taxonomy" id="1423730"/>
    <lineage>
        <taxon>Bacteria</taxon>
        <taxon>Bacillati</taxon>
        <taxon>Bacillota</taxon>
        <taxon>Bacilli</taxon>
        <taxon>Lactobacillales</taxon>
        <taxon>Lactobacillaceae</taxon>
        <taxon>Lacticaseibacillus</taxon>
    </lineage>
</organism>
<keyword evidence="6 11" id="KW-0808">Transferase</keyword>
<evidence type="ECO:0000256" key="1">
    <source>
        <dbReference type="ARBA" id="ARBA00003483"/>
    </source>
</evidence>
<comment type="caution">
    <text evidence="11">Lacks conserved residue(s) required for the propagation of feature annotation.</text>
</comment>
<feature type="modified residue" description="N6-(pyridoxal phosphate)lysine" evidence="11">
    <location>
        <position position="210"/>
    </location>
</feature>
<comment type="subunit">
    <text evidence="11">Homodimer.</text>
</comment>
<feature type="binding site" evidence="11">
    <location>
        <position position="186"/>
    </location>
    <ligand>
        <name>pyridoxal 5'-phosphate</name>
        <dbReference type="ChEBI" id="CHEBI:597326"/>
    </ligand>
</feature>
<evidence type="ECO:0000256" key="3">
    <source>
        <dbReference type="ARBA" id="ARBA00006904"/>
    </source>
</evidence>
<dbReference type="Gene3D" id="3.40.640.10">
    <property type="entry name" value="Type I PLP-dependent aspartate aminotransferase-like (Major domain)"/>
    <property type="match status" value="1"/>
</dbReference>
<feature type="binding site" evidence="11">
    <location>
        <position position="166"/>
    </location>
    <ligand>
        <name>pyridoxal 5'-phosphate</name>
        <dbReference type="ChEBI" id="CHEBI:597326"/>
    </ligand>
</feature>
<evidence type="ECO:0000256" key="6">
    <source>
        <dbReference type="ARBA" id="ARBA00022679"/>
    </source>
</evidence>
<dbReference type="HAMAP" id="MF_00160">
    <property type="entry name" value="SerC_aminotrans_5"/>
    <property type="match status" value="1"/>
</dbReference>
<evidence type="ECO:0000256" key="2">
    <source>
        <dbReference type="ARBA" id="ARBA00005099"/>
    </source>
</evidence>
<dbReference type="PATRIC" id="fig|1423730.4.peg.1852"/>
<dbReference type="NCBIfam" id="NF003764">
    <property type="entry name" value="PRK05355.1"/>
    <property type="match status" value="1"/>
</dbReference>
<dbReference type="Pfam" id="PF00266">
    <property type="entry name" value="Aminotran_5"/>
    <property type="match status" value="1"/>
</dbReference>
<dbReference type="GO" id="GO:0030170">
    <property type="term" value="F:pyridoxal phosphate binding"/>
    <property type="evidence" value="ECO:0007669"/>
    <property type="project" value="UniProtKB-UniRule"/>
</dbReference>
<feature type="binding site" evidence="11">
    <location>
        <position position="55"/>
    </location>
    <ligand>
        <name>L-glutamate</name>
        <dbReference type="ChEBI" id="CHEBI:29985"/>
    </ligand>
</feature>
<name>A0A0R2F1L4_9LACO</name>
<feature type="binding site" evidence="11">
    <location>
        <begin position="250"/>
        <end position="251"/>
    </location>
    <ligand>
        <name>pyridoxal 5'-phosphate</name>
        <dbReference type="ChEBI" id="CHEBI:597326"/>
    </ligand>
</feature>
<keyword evidence="11" id="KW-0963">Cytoplasm</keyword>
<dbReference type="EMBL" id="AYZJ01000032">
    <property type="protein sequence ID" value="KRN22498.1"/>
    <property type="molecule type" value="Genomic_DNA"/>
</dbReference>
<dbReference type="AlphaFoldDB" id="A0A0R2F1L4"/>
<keyword evidence="14" id="KW-1185">Reference proteome</keyword>
<comment type="caution">
    <text evidence="13">The sequence shown here is derived from an EMBL/GenBank/DDBJ whole genome shotgun (WGS) entry which is preliminary data.</text>
</comment>
<evidence type="ECO:0000256" key="10">
    <source>
        <dbReference type="ARBA" id="ARBA00049007"/>
    </source>
</evidence>
<evidence type="ECO:0000256" key="4">
    <source>
        <dbReference type="ARBA" id="ARBA00022576"/>
    </source>
</evidence>
<comment type="cofactor">
    <cofactor evidence="11">
        <name>pyridoxal 5'-phosphate</name>
        <dbReference type="ChEBI" id="CHEBI:597326"/>
    </cofactor>
    <text evidence="11">Binds 1 pyridoxal phosphate per subunit.</text>
</comment>
<evidence type="ECO:0000256" key="9">
    <source>
        <dbReference type="ARBA" id="ARBA00047630"/>
    </source>
</evidence>
<protein>
    <recommendedName>
        <fullName evidence="11">Phosphoserine aminotransferase</fullName>
        <ecNumber evidence="11">2.6.1.52</ecNumber>
    </recommendedName>
    <alternativeName>
        <fullName evidence="11">Phosphohydroxythreonine aminotransferase</fullName>
        <shortName evidence="11">PSAT</shortName>
    </alternativeName>
</protein>
<evidence type="ECO:0000256" key="11">
    <source>
        <dbReference type="HAMAP-Rule" id="MF_00160"/>
    </source>
</evidence>
<dbReference type="FunFam" id="3.90.1150.10:FF:000006">
    <property type="entry name" value="Phosphoserine aminotransferase"/>
    <property type="match status" value="1"/>
</dbReference>
<comment type="subcellular location">
    <subcellularLocation>
        <location evidence="11">Cytoplasm</location>
    </subcellularLocation>
</comment>
<feature type="binding site" evidence="11">
    <location>
        <position position="115"/>
    </location>
    <ligand>
        <name>pyridoxal 5'-phosphate</name>
        <dbReference type="ChEBI" id="CHEBI:597326"/>
    </ligand>
</feature>